<evidence type="ECO:0000313" key="2">
    <source>
        <dbReference type="Proteomes" id="UP001597463"/>
    </source>
</evidence>
<name>A0ABW5UR44_9BURK</name>
<proteinExistence type="predicted"/>
<evidence type="ECO:0000313" key="1">
    <source>
        <dbReference type="EMBL" id="MFD2755910.1"/>
    </source>
</evidence>
<sequence>MSFPGLPAAMVAGCWHPYRMFSSFFRRSALAVTQLAKERTSQKTGTQSIGLPLAEDLFWHEHYLSEPYFVAGRGYDQYQPAYALGWQAAQSQSAPVPLSPEACRQEFAAHESELCERWSREHASSFLTWPQARLAVKAAWERARLPRTMVPAVRLEPETVERIQRVISTGRRVQRSYEACLGEEPEGMLRSVLLRFAREHPVLLRELEQTFLPLSPRLARKNVRLRVGARYKQVEKMVSEWRDSGLMVQEPIEGLIDELQAWLDSYGRIDTGSLPLPAAQVIKRQMLVIRGHLDAVLLLGRDAA</sequence>
<reference evidence="2" key="1">
    <citation type="journal article" date="2019" name="Int. J. Syst. Evol. Microbiol.">
        <title>The Global Catalogue of Microorganisms (GCM) 10K type strain sequencing project: providing services to taxonomists for standard genome sequencing and annotation.</title>
        <authorList>
            <consortium name="The Broad Institute Genomics Platform"/>
            <consortium name="The Broad Institute Genome Sequencing Center for Infectious Disease"/>
            <person name="Wu L."/>
            <person name="Ma J."/>
        </authorList>
    </citation>
    <scope>NUCLEOTIDE SEQUENCE [LARGE SCALE GENOMIC DNA]</scope>
    <source>
        <strain evidence="2">TISTR 1906</strain>
    </source>
</reference>
<protein>
    <submittedName>
        <fullName evidence="1">Uncharacterized protein</fullName>
    </submittedName>
</protein>
<comment type="caution">
    <text evidence="1">The sequence shown here is derived from an EMBL/GenBank/DDBJ whole genome shotgun (WGS) entry which is preliminary data.</text>
</comment>
<keyword evidence="2" id="KW-1185">Reference proteome</keyword>
<dbReference type="Proteomes" id="UP001597463">
    <property type="component" value="Unassembled WGS sequence"/>
</dbReference>
<accession>A0ABW5UR44</accession>
<gene>
    <name evidence="1" type="ORF">ACFSW6_17710</name>
</gene>
<dbReference type="EMBL" id="JBHUMV010000008">
    <property type="protein sequence ID" value="MFD2755910.1"/>
    <property type="molecule type" value="Genomic_DNA"/>
</dbReference>
<organism evidence="1 2">
    <name type="scientific">Comamonas terrae</name>
    <dbReference type="NCBI Taxonomy" id="673548"/>
    <lineage>
        <taxon>Bacteria</taxon>
        <taxon>Pseudomonadati</taxon>
        <taxon>Pseudomonadota</taxon>
        <taxon>Betaproteobacteria</taxon>
        <taxon>Burkholderiales</taxon>
        <taxon>Comamonadaceae</taxon>
        <taxon>Comamonas</taxon>
    </lineage>
</organism>